<keyword evidence="6 9" id="KW-1133">Transmembrane helix</keyword>
<dbReference type="Pfam" id="PF00482">
    <property type="entry name" value="T2SSF"/>
    <property type="match status" value="2"/>
</dbReference>
<keyword evidence="12" id="KW-1185">Reference proteome</keyword>
<dbReference type="EMBL" id="VBRY01000001">
    <property type="protein sequence ID" value="TLS69186.1"/>
    <property type="molecule type" value="Genomic_DNA"/>
</dbReference>
<keyword evidence="4" id="KW-0997">Cell inner membrane</keyword>
<feature type="transmembrane region" description="Helical" evidence="9">
    <location>
        <begin position="170"/>
        <end position="191"/>
    </location>
</feature>
<evidence type="ECO:0000256" key="1">
    <source>
        <dbReference type="ARBA" id="ARBA00004429"/>
    </source>
</evidence>
<evidence type="ECO:0000313" key="12">
    <source>
        <dbReference type="Proteomes" id="UP000306585"/>
    </source>
</evidence>
<evidence type="ECO:0000256" key="9">
    <source>
        <dbReference type="SAM" id="Phobius"/>
    </source>
</evidence>
<sequence length="404" mass="44572">MPDYRYRASDSAGKTVSGSLSALDEADLEQKLKQDGLWLISAKQQAAAGESNKRALRKQKVKRKDLIEFCTGMIPMLGAGLPLVESLEAMSEELGNPTLRQLMADLKQAVESGSGFAEAMRAYPKAFPDVMVNLIAAGEYSGSLIASFTELKSYFSWLERLQADVRQATIYPSMVLVATVMFIMLLFSFVIPKFTALLVGLGVELPMPTRVVIGVGDFMASFWPIVFSVPVIAVVMVAAALHVSERFAYLYERVKFKLPLFGELNRMIAITRLTRNLSTMYRVGVPLLEALEFCRQLVGSIYLAKSLHEIAQDISEGVQLTAAFRMHAVFPPMVLRMVSIGESTGNLDQALDHVSAFYDEEIPRRIQKIFSIMEPAIIMVLVAVVGFVALSIFMPILGLLSAVH</sequence>
<feature type="transmembrane region" description="Helical" evidence="9">
    <location>
        <begin position="376"/>
        <end position="400"/>
    </location>
</feature>
<feature type="region of interest" description="Disordered" evidence="8">
    <location>
        <begin position="1"/>
        <end position="20"/>
    </location>
</feature>
<evidence type="ECO:0000256" key="8">
    <source>
        <dbReference type="SAM" id="MobiDB-lite"/>
    </source>
</evidence>
<evidence type="ECO:0000256" key="4">
    <source>
        <dbReference type="ARBA" id="ARBA00022519"/>
    </source>
</evidence>
<evidence type="ECO:0000256" key="3">
    <source>
        <dbReference type="ARBA" id="ARBA00022475"/>
    </source>
</evidence>
<comment type="similarity">
    <text evidence="2">Belongs to the GSP F family.</text>
</comment>
<dbReference type="InterPro" id="IPR042094">
    <property type="entry name" value="T2SS_GspF_sf"/>
</dbReference>
<dbReference type="Proteomes" id="UP000306585">
    <property type="component" value="Unassembled WGS sequence"/>
</dbReference>
<evidence type="ECO:0000256" key="2">
    <source>
        <dbReference type="ARBA" id="ARBA00005745"/>
    </source>
</evidence>
<evidence type="ECO:0000256" key="7">
    <source>
        <dbReference type="ARBA" id="ARBA00023136"/>
    </source>
</evidence>
<proteinExistence type="inferred from homology"/>
<dbReference type="GO" id="GO:0005886">
    <property type="term" value="C:plasma membrane"/>
    <property type="evidence" value="ECO:0007669"/>
    <property type="project" value="UniProtKB-SubCell"/>
</dbReference>
<name>A0A5R9GSM2_9PROT</name>
<feature type="transmembrane region" description="Helical" evidence="9">
    <location>
        <begin position="222"/>
        <end position="243"/>
    </location>
</feature>
<comment type="subcellular location">
    <subcellularLocation>
        <location evidence="1">Cell inner membrane</location>
        <topology evidence="1">Multi-pass membrane protein</topology>
    </subcellularLocation>
</comment>
<evidence type="ECO:0000256" key="6">
    <source>
        <dbReference type="ARBA" id="ARBA00022989"/>
    </source>
</evidence>
<dbReference type="RefSeq" id="WP_138238000.1">
    <property type="nucleotide sequence ID" value="NZ_VBRY01000001.1"/>
</dbReference>
<dbReference type="InterPro" id="IPR003004">
    <property type="entry name" value="GspF/PilC"/>
</dbReference>
<dbReference type="AlphaFoldDB" id="A0A5R9GSM2"/>
<keyword evidence="3" id="KW-1003">Cell membrane</keyword>
<reference evidence="11 12" key="1">
    <citation type="journal article" date="2019" name="Appl. Environ. Microbiol.">
        <title>Environmental Evidence and Genomic Insight of Iron-oxidizing Bacteria Preference Towards More Corrosion Resistant Stainless Steel at Higher Salinities.</title>
        <authorList>
            <person name="Garrison C.E."/>
            <person name="Price K.A."/>
            <person name="Field E.K."/>
        </authorList>
    </citation>
    <scope>NUCLEOTIDE SEQUENCE [LARGE SCALE GENOMIC DNA]</scope>
    <source>
        <strain evidence="11 12">P3</strain>
    </source>
</reference>
<gene>
    <name evidence="11" type="ORF">FEF65_01500</name>
</gene>
<protein>
    <submittedName>
        <fullName evidence="11">Type II secretion system F family protein</fullName>
    </submittedName>
</protein>
<evidence type="ECO:0000259" key="10">
    <source>
        <dbReference type="Pfam" id="PF00482"/>
    </source>
</evidence>
<keyword evidence="5 9" id="KW-0812">Transmembrane</keyword>
<evidence type="ECO:0000256" key="5">
    <source>
        <dbReference type="ARBA" id="ARBA00022692"/>
    </source>
</evidence>
<dbReference type="InterPro" id="IPR018076">
    <property type="entry name" value="T2SS_GspF_dom"/>
</dbReference>
<keyword evidence="7 9" id="KW-0472">Membrane</keyword>
<comment type="caution">
    <text evidence="11">The sequence shown here is derived from an EMBL/GenBank/DDBJ whole genome shotgun (WGS) entry which is preliminary data.</text>
</comment>
<dbReference type="Gene3D" id="1.20.81.30">
    <property type="entry name" value="Type II secretion system (T2SS), domain F"/>
    <property type="match status" value="2"/>
</dbReference>
<evidence type="ECO:0000313" key="11">
    <source>
        <dbReference type="EMBL" id="TLS69186.1"/>
    </source>
</evidence>
<accession>A0A5R9GSM2</accession>
<feature type="domain" description="Type II secretion system protein GspF" evidence="10">
    <location>
        <begin position="69"/>
        <end position="192"/>
    </location>
</feature>
<dbReference type="PRINTS" id="PR00812">
    <property type="entry name" value="BCTERIALGSPF"/>
</dbReference>
<dbReference type="PANTHER" id="PTHR30012:SF0">
    <property type="entry name" value="TYPE II SECRETION SYSTEM PROTEIN F-RELATED"/>
    <property type="match status" value="1"/>
</dbReference>
<dbReference type="PANTHER" id="PTHR30012">
    <property type="entry name" value="GENERAL SECRETION PATHWAY PROTEIN"/>
    <property type="match status" value="1"/>
</dbReference>
<dbReference type="FunFam" id="1.20.81.30:FF:000001">
    <property type="entry name" value="Type II secretion system protein F"/>
    <property type="match status" value="1"/>
</dbReference>
<organism evidence="11 12">
    <name type="scientific">Mariprofundus erugo</name>
    <dbReference type="NCBI Taxonomy" id="2528639"/>
    <lineage>
        <taxon>Bacteria</taxon>
        <taxon>Pseudomonadati</taxon>
        <taxon>Pseudomonadota</taxon>
        <taxon>Candidatius Mariprofundia</taxon>
        <taxon>Mariprofundales</taxon>
        <taxon>Mariprofundaceae</taxon>
        <taxon>Mariprofundus</taxon>
    </lineage>
</organism>
<feature type="domain" description="Type II secretion system protein GspF" evidence="10">
    <location>
        <begin position="274"/>
        <end position="395"/>
    </location>
</feature>